<evidence type="ECO:0008006" key="4">
    <source>
        <dbReference type="Google" id="ProtNLM"/>
    </source>
</evidence>
<feature type="compositionally biased region" description="Low complexity" evidence="1">
    <location>
        <begin position="74"/>
        <end position="89"/>
    </location>
</feature>
<keyword evidence="3" id="KW-1185">Reference proteome</keyword>
<sequence>MEPEESRKGGGTQRNSADVPSADGEATAVEAAAADVPAAPSAGGAGRPPATDGATVPVVSADTTSAARRLPDTASPAATAGETDAAAGTGRATAAKSAASTAASAESDTATGLVATGGRLSKPMVAAAGIAGVLLLCSPFLISQLTGHHDDGGKPPAAASEYDGQGRGAGVVPGADQPQGHQGQSDGGAASGGSGDGGQGGAPAGGDSAAYTAMAGPGCTDKSTGYKEHGTYADGDAGWTTHKSGGWTKDGCDGSFVSVPMAGDKGDDGNYTLWTFATGPVKSESCQVRVHVPKDDDVKHVGGHPTRYSVFASAAATGKALGDFTVDQTKKRGDWASGGTFQISDGHFAVKLHTQGVDFGSGFDGAHHAASAVAVRCTG</sequence>
<dbReference type="RefSeq" id="WP_143940393.1">
    <property type="nucleotide sequence ID" value="NZ_VKLS01000017.1"/>
</dbReference>
<protein>
    <recommendedName>
        <fullName evidence="4">Adhesin</fullName>
    </recommendedName>
</protein>
<proteinExistence type="predicted"/>
<accession>A0A553ZQ97</accession>
<name>A0A553ZQ97_9ACTN</name>
<feature type="compositionally biased region" description="Gly residues" evidence="1">
    <location>
        <begin position="185"/>
        <end position="204"/>
    </location>
</feature>
<evidence type="ECO:0000313" key="3">
    <source>
        <dbReference type="Proteomes" id="UP000320888"/>
    </source>
</evidence>
<gene>
    <name evidence="2" type="ORF">FNZ23_03335</name>
</gene>
<dbReference type="Proteomes" id="UP000320888">
    <property type="component" value="Unassembled WGS sequence"/>
</dbReference>
<reference evidence="2 3" key="1">
    <citation type="submission" date="2019-07" db="EMBL/GenBank/DDBJ databases">
        <title>Draft genome for Streptomyces benahoarensis MZ03-48.</title>
        <authorList>
            <person name="Gonzalez-Pimentel J.L."/>
        </authorList>
    </citation>
    <scope>NUCLEOTIDE SEQUENCE [LARGE SCALE GENOMIC DNA]</scope>
    <source>
        <strain evidence="2 3">MZ03-48</strain>
    </source>
</reference>
<dbReference type="OrthoDB" id="3432217at2"/>
<comment type="caution">
    <text evidence="2">The sequence shown here is derived from an EMBL/GenBank/DDBJ whole genome shotgun (WGS) entry which is preliminary data.</text>
</comment>
<dbReference type="AlphaFoldDB" id="A0A553ZQ97"/>
<feature type="region of interest" description="Disordered" evidence="1">
    <location>
        <begin position="1"/>
        <end position="89"/>
    </location>
</feature>
<feature type="compositionally biased region" description="Low complexity" evidence="1">
    <location>
        <begin position="21"/>
        <end position="51"/>
    </location>
</feature>
<dbReference type="EMBL" id="VKLS01000017">
    <property type="protein sequence ID" value="TSB43639.1"/>
    <property type="molecule type" value="Genomic_DNA"/>
</dbReference>
<evidence type="ECO:0000313" key="2">
    <source>
        <dbReference type="EMBL" id="TSB43639.1"/>
    </source>
</evidence>
<feature type="region of interest" description="Disordered" evidence="1">
    <location>
        <begin position="148"/>
        <end position="209"/>
    </location>
</feature>
<evidence type="ECO:0000256" key="1">
    <source>
        <dbReference type="SAM" id="MobiDB-lite"/>
    </source>
</evidence>
<organism evidence="2 3">
    <name type="scientific">Streptomyces benahoarensis</name>
    <dbReference type="NCBI Taxonomy" id="2595054"/>
    <lineage>
        <taxon>Bacteria</taxon>
        <taxon>Bacillati</taxon>
        <taxon>Actinomycetota</taxon>
        <taxon>Actinomycetes</taxon>
        <taxon>Kitasatosporales</taxon>
        <taxon>Streptomycetaceae</taxon>
        <taxon>Streptomyces</taxon>
    </lineage>
</organism>